<dbReference type="EMBL" id="JAFLNC010000001">
    <property type="protein sequence ID" value="MBO0332838.1"/>
    <property type="molecule type" value="Genomic_DNA"/>
</dbReference>
<feature type="domain" description="Solute-binding protein family 5" evidence="3">
    <location>
        <begin position="99"/>
        <end position="510"/>
    </location>
</feature>
<dbReference type="Gene3D" id="3.10.105.10">
    <property type="entry name" value="Dipeptide-binding Protein, Domain 3"/>
    <property type="match status" value="1"/>
</dbReference>
<evidence type="ECO:0000313" key="4">
    <source>
        <dbReference type="EMBL" id="MBO0332838.1"/>
    </source>
</evidence>
<evidence type="ECO:0000313" key="5">
    <source>
        <dbReference type="Proteomes" id="UP000664761"/>
    </source>
</evidence>
<dbReference type="RefSeq" id="WP_207042632.1">
    <property type="nucleotide sequence ID" value="NZ_JAFLNC010000001.1"/>
</dbReference>
<dbReference type="PANTHER" id="PTHR30290">
    <property type="entry name" value="PERIPLASMIC BINDING COMPONENT OF ABC TRANSPORTER"/>
    <property type="match status" value="1"/>
</dbReference>
<dbReference type="InterPro" id="IPR039424">
    <property type="entry name" value="SBP_5"/>
</dbReference>
<dbReference type="CDD" id="cd08500">
    <property type="entry name" value="PBP2_NikA_DppA_OppA_like_4"/>
    <property type="match status" value="1"/>
</dbReference>
<reference evidence="4 5" key="1">
    <citation type="submission" date="2021-03" db="EMBL/GenBank/DDBJ databases">
        <title>Sneathiella sp. CAU 1612 isolated from Kang Won-do.</title>
        <authorList>
            <person name="Kim W."/>
        </authorList>
    </citation>
    <scope>NUCLEOTIDE SEQUENCE [LARGE SCALE GENOMIC DNA]</scope>
    <source>
        <strain evidence="4 5">CAU 1612</strain>
    </source>
</reference>
<dbReference type="Proteomes" id="UP000664761">
    <property type="component" value="Unassembled WGS sequence"/>
</dbReference>
<dbReference type="Pfam" id="PF00496">
    <property type="entry name" value="SBP_bac_5"/>
    <property type="match status" value="1"/>
</dbReference>
<evidence type="ECO:0000259" key="3">
    <source>
        <dbReference type="Pfam" id="PF00496"/>
    </source>
</evidence>
<accession>A0ABS3F2U1</accession>
<organism evidence="4 5">
    <name type="scientific">Sneathiella sedimenti</name>
    <dbReference type="NCBI Taxonomy" id="2816034"/>
    <lineage>
        <taxon>Bacteria</taxon>
        <taxon>Pseudomonadati</taxon>
        <taxon>Pseudomonadota</taxon>
        <taxon>Alphaproteobacteria</taxon>
        <taxon>Sneathiellales</taxon>
        <taxon>Sneathiellaceae</taxon>
        <taxon>Sneathiella</taxon>
    </lineage>
</organism>
<dbReference type="InterPro" id="IPR000914">
    <property type="entry name" value="SBP_5_dom"/>
</dbReference>
<evidence type="ECO:0000256" key="2">
    <source>
        <dbReference type="ARBA" id="ARBA00005695"/>
    </source>
</evidence>
<dbReference type="PANTHER" id="PTHR30290:SF62">
    <property type="entry name" value="OLIGOPEPTIDE ABC TRANSPORTER, PERIPLASMIC OLIGOPEPTIDE-BINDING PROTEIN"/>
    <property type="match status" value="1"/>
</dbReference>
<proteinExistence type="inferred from homology"/>
<dbReference type="SUPFAM" id="SSF53850">
    <property type="entry name" value="Periplasmic binding protein-like II"/>
    <property type="match status" value="1"/>
</dbReference>
<gene>
    <name evidence="4" type="ORF">J0X12_04390</name>
</gene>
<protein>
    <submittedName>
        <fullName evidence="4">ABC transporter substrate-binding protein</fullName>
    </submittedName>
</protein>
<sequence>MKLWRKISRGVAISTLICAIPAGVVRAEVPYFQHSVVSGFLPPMESRLPKNPLVVTPGKDQVIGQYGGKLKTLVGSPSDVKLMFVNGYARLVGYTEDFEIKPDILASLDVTDGRTFVMKLRQGHKWSDGHPFTSEDFRYWWEDIANNPKLFPAGPPAELLVNGELPKVEFPDPLTVIYSWSVPNPNFLANLASAAPLLIYRPSHYLKTHHIDYIDRSKLSPKQKIKLKSWAANHNRLDNLYKFDNPELPTLQPWRNTTPAPANRFVGKRNPYFHRVDPNGQQLPYIDELIYTVSEGKLIPAKAASGDTDLQARGLRLQDATFLKENETRSNYKVLLWETARGSHFTLYPNLNSQDPTWRKLMRDVRFRRALSLAINREEINDILFFGLAVEGNNAVQKQSPFYTEDLRTKWATFDIDKANSLLDEMGLTTRNNDGTRMMPNGEPLVIVIETAGEETEQSDILELINESWEQIGIEVFTKPSQRAVFRNRIFSGETVMSVWSGFEDGLPTAQSSPADRAPTSQTSYQWPKWGQYFETKGKSGEPVDLPEAQQLFDLYKRWLVTTDDDEKAEIWREMLNIHVDQQFTIGVIGAILQPIVVSNKLRNVPREGIYNWDPGAQFGIYHPDLFWFED</sequence>
<comment type="similarity">
    <text evidence="2">Belongs to the bacterial solute-binding protein 5 family.</text>
</comment>
<dbReference type="Gene3D" id="3.40.190.10">
    <property type="entry name" value="Periplasmic binding protein-like II"/>
    <property type="match status" value="1"/>
</dbReference>
<comment type="caution">
    <text evidence="4">The sequence shown here is derived from an EMBL/GenBank/DDBJ whole genome shotgun (WGS) entry which is preliminary data.</text>
</comment>
<comment type="subcellular location">
    <subcellularLocation>
        <location evidence="1">Periplasm</location>
    </subcellularLocation>
</comment>
<keyword evidence="5" id="KW-1185">Reference proteome</keyword>
<name>A0ABS3F2U1_9PROT</name>
<evidence type="ECO:0000256" key="1">
    <source>
        <dbReference type="ARBA" id="ARBA00004418"/>
    </source>
</evidence>